<dbReference type="PANTHER" id="PTHR48407:SF1">
    <property type="entry name" value="CRANIOFACIAL DEVELOPMENT PROTEIN 1"/>
    <property type="match status" value="1"/>
</dbReference>
<evidence type="ECO:0000313" key="7">
    <source>
        <dbReference type="Proteomes" id="UP000015101"/>
    </source>
</evidence>
<proteinExistence type="predicted"/>
<feature type="compositionally biased region" description="Acidic residues" evidence="3">
    <location>
        <begin position="1"/>
        <end position="20"/>
    </location>
</feature>
<evidence type="ECO:0000256" key="1">
    <source>
        <dbReference type="ARBA" id="ARBA00019033"/>
    </source>
</evidence>
<dbReference type="EnsemblMetazoa" id="HelroT192237">
    <property type="protein sequence ID" value="HelroP192237"/>
    <property type="gene ID" value="HelroG192237"/>
</dbReference>
<dbReference type="InParanoid" id="T1FTR0"/>
<dbReference type="PANTHER" id="PTHR48407">
    <property type="entry name" value="CRANIOFACIAL DEVELOPMENT PROTEIN 1"/>
    <property type="match status" value="1"/>
</dbReference>
<reference evidence="6" key="3">
    <citation type="submission" date="2015-06" db="UniProtKB">
        <authorList>
            <consortium name="EnsemblMetazoa"/>
        </authorList>
    </citation>
    <scope>IDENTIFICATION</scope>
</reference>
<dbReference type="eggNOG" id="KOG4776">
    <property type="taxonomic scope" value="Eukaryota"/>
</dbReference>
<dbReference type="Proteomes" id="UP000015101">
    <property type="component" value="Unassembled WGS sequence"/>
</dbReference>
<organism evidence="6 7">
    <name type="scientific">Helobdella robusta</name>
    <name type="common">Californian leech</name>
    <dbReference type="NCBI Taxonomy" id="6412"/>
    <lineage>
        <taxon>Eukaryota</taxon>
        <taxon>Metazoa</taxon>
        <taxon>Spiralia</taxon>
        <taxon>Lophotrochozoa</taxon>
        <taxon>Annelida</taxon>
        <taxon>Clitellata</taxon>
        <taxon>Hirudinea</taxon>
        <taxon>Rhynchobdellida</taxon>
        <taxon>Glossiphoniidae</taxon>
        <taxon>Helobdella</taxon>
    </lineage>
</organism>
<feature type="region of interest" description="Disordered" evidence="3">
    <location>
        <begin position="1"/>
        <end position="112"/>
    </location>
</feature>
<dbReference type="CTD" id="20212207"/>
<dbReference type="PROSITE" id="PS51279">
    <property type="entry name" value="BCNT_C"/>
    <property type="match status" value="1"/>
</dbReference>
<reference evidence="7" key="1">
    <citation type="submission" date="2012-12" db="EMBL/GenBank/DDBJ databases">
        <authorList>
            <person name="Hellsten U."/>
            <person name="Grimwood J."/>
            <person name="Chapman J.A."/>
            <person name="Shapiro H."/>
            <person name="Aerts A."/>
            <person name="Otillar R.P."/>
            <person name="Terry A.Y."/>
            <person name="Boore J.L."/>
            <person name="Simakov O."/>
            <person name="Marletaz F."/>
            <person name="Cho S.-J."/>
            <person name="Edsinger-Gonzales E."/>
            <person name="Havlak P."/>
            <person name="Kuo D.-H."/>
            <person name="Larsson T."/>
            <person name="Lv J."/>
            <person name="Arendt D."/>
            <person name="Savage R."/>
            <person name="Osoegawa K."/>
            <person name="de Jong P."/>
            <person name="Lindberg D.R."/>
            <person name="Seaver E.C."/>
            <person name="Weisblat D.A."/>
            <person name="Putnam N.H."/>
            <person name="Grigoriev I.V."/>
            <person name="Rokhsar D.S."/>
        </authorList>
    </citation>
    <scope>NUCLEOTIDE SEQUENCE</scope>
</reference>
<evidence type="ECO:0000313" key="5">
    <source>
        <dbReference type="EMBL" id="ESO01708.1"/>
    </source>
</evidence>
<dbReference type="EMBL" id="AMQM01005000">
    <property type="status" value="NOT_ANNOTATED_CDS"/>
    <property type="molecule type" value="Genomic_DNA"/>
</dbReference>
<evidence type="ECO:0000256" key="3">
    <source>
        <dbReference type="SAM" id="MobiDB-lite"/>
    </source>
</evidence>
<dbReference type="RefSeq" id="XP_009020362.1">
    <property type="nucleotide sequence ID" value="XM_009022114.1"/>
</dbReference>
<dbReference type="STRING" id="6412.T1FTR0"/>
<feature type="region of interest" description="Disordered" evidence="3">
    <location>
        <begin position="149"/>
        <end position="243"/>
    </location>
</feature>
<dbReference type="HOGENOM" id="CLU_080190_0_0_1"/>
<reference evidence="5 7" key="2">
    <citation type="journal article" date="2013" name="Nature">
        <title>Insights into bilaterian evolution from three spiralian genomes.</title>
        <authorList>
            <person name="Simakov O."/>
            <person name="Marletaz F."/>
            <person name="Cho S.J."/>
            <person name="Edsinger-Gonzales E."/>
            <person name="Havlak P."/>
            <person name="Hellsten U."/>
            <person name="Kuo D.H."/>
            <person name="Larsson T."/>
            <person name="Lv J."/>
            <person name="Arendt D."/>
            <person name="Savage R."/>
            <person name="Osoegawa K."/>
            <person name="de Jong P."/>
            <person name="Grimwood J."/>
            <person name="Chapman J.A."/>
            <person name="Shapiro H."/>
            <person name="Aerts A."/>
            <person name="Otillar R.P."/>
            <person name="Terry A.Y."/>
            <person name="Boore J.L."/>
            <person name="Grigoriev I.V."/>
            <person name="Lindberg D.R."/>
            <person name="Seaver E.C."/>
            <person name="Weisblat D.A."/>
            <person name="Putnam N.H."/>
            <person name="Rokhsar D.S."/>
        </authorList>
    </citation>
    <scope>NUCLEOTIDE SEQUENCE</scope>
</reference>
<evidence type="ECO:0000259" key="4">
    <source>
        <dbReference type="PROSITE" id="PS51279"/>
    </source>
</evidence>
<dbReference type="EMBL" id="KB096743">
    <property type="protein sequence ID" value="ESO01708.1"/>
    <property type="molecule type" value="Genomic_DNA"/>
</dbReference>
<dbReference type="GeneID" id="20212207"/>
<dbReference type="OrthoDB" id="445677at2759"/>
<feature type="compositionally biased region" description="Low complexity" evidence="3">
    <location>
        <begin position="161"/>
        <end position="217"/>
    </location>
</feature>
<feature type="domain" description="BCNT-C" evidence="4">
    <location>
        <begin position="226"/>
        <end position="306"/>
    </location>
</feature>
<evidence type="ECO:0000256" key="2">
    <source>
        <dbReference type="ARBA" id="ARBA00030244"/>
    </source>
</evidence>
<dbReference type="AlphaFoldDB" id="T1FTR0"/>
<dbReference type="Pfam" id="PF07572">
    <property type="entry name" value="BCNT"/>
    <property type="match status" value="1"/>
</dbReference>
<evidence type="ECO:0000313" key="6">
    <source>
        <dbReference type="EnsemblMetazoa" id="HelroP192237"/>
    </source>
</evidence>
<gene>
    <name evidence="6" type="primary">20212207</name>
    <name evidence="5" type="ORF">HELRODRAFT_192237</name>
</gene>
<dbReference type="KEGG" id="hro:HELRODRAFT_192237"/>
<dbReference type="OMA" id="AKKWPLW"/>
<feature type="compositionally biased region" description="Basic and acidic residues" evidence="3">
    <location>
        <begin position="83"/>
        <end position="110"/>
    </location>
</feature>
<dbReference type="InterPro" id="IPR027124">
    <property type="entry name" value="Swc5/CFDP1/2"/>
</dbReference>
<name>T1FTR0_HELRO</name>
<keyword evidence="7" id="KW-1185">Reference proteome</keyword>
<sequence>MPNVVDEEDFSSDSDDEDYVPTEGVLASEEENSGEDESALFANDDDVKDDNGDVADAAAKKNGRGCRQKKLQKKCTTKSKPLKNIDNEDISKEEASQNLKNDEESKRKSDSLWADFLKDVGGPTKKTNNEKVTIVKEFNFAGETVRVATEVDADSKEAKKLSTTSSVTSSLITPLTSTSSSSSSSSSALTTSSASSSSTSSSTTLKTSAAAPPSSSSVFSKLPGPKRPSGGLNSLLENFQKKPKMSVLDKSKLDWIGFRKDEGIEEELQQHNRGKNGYLERMAFLQRTDLRQYELERNLRMSSGRKPPL</sequence>
<feature type="compositionally biased region" description="Acidic residues" evidence="3">
    <location>
        <begin position="28"/>
        <end position="48"/>
    </location>
</feature>
<accession>T1FTR0</accession>
<dbReference type="FunCoup" id="T1FTR0">
    <property type="interactions" value="1373"/>
</dbReference>
<protein>
    <recommendedName>
        <fullName evidence="1">Craniofacial development protein 1</fullName>
    </recommendedName>
    <alternativeName>
        <fullName evidence="2">Bucentaur</fullName>
    </alternativeName>
</protein>
<dbReference type="GO" id="GO:0000812">
    <property type="term" value="C:Swr1 complex"/>
    <property type="evidence" value="ECO:0000318"/>
    <property type="project" value="GO_Central"/>
</dbReference>
<dbReference type="GO" id="GO:0006338">
    <property type="term" value="P:chromatin remodeling"/>
    <property type="evidence" value="ECO:0000318"/>
    <property type="project" value="GO_Central"/>
</dbReference>
<dbReference type="InterPro" id="IPR011421">
    <property type="entry name" value="BCNT-C"/>
</dbReference>
<feature type="compositionally biased region" description="Basic residues" evidence="3">
    <location>
        <begin position="61"/>
        <end position="81"/>
    </location>
</feature>